<name>W1XP67_9ZZZZ</name>
<evidence type="ECO:0000313" key="1">
    <source>
        <dbReference type="EMBL" id="ETJ31926.1"/>
    </source>
</evidence>
<dbReference type="GO" id="GO:0004659">
    <property type="term" value="F:prenyltransferase activity"/>
    <property type="evidence" value="ECO:0007669"/>
    <property type="project" value="InterPro"/>
</dbReference>
<comment type="caution">
    <text evidence="1">The sequence shown here is derived from an EMBL/GenBank/DDBJ whole genome shotgun (WGS) entry which is preliminary data.</text>
</comment>
<protein>
    <submittedName>
        <fullName evidence="1">Polyprenyl synthetase</fullName>
    </submittedName>
</protein>
<dbReference type="EMBL" id="AZMM01013592">
    <property type="protein sequence ID" value="ETJ31926.1"/>
    <property type="molecule type" value="Genomic_DNA"/>
</dbReference>
<accession>W1XP67</accession>
<proteinExistence type="predicted"/>
<dbReference type="InterPro" id="IPR008949">
    <property type="entry name" value="Isoprenoid_synthase_dom_sf"/>
</dbReference>
<dbReference type="SUPFAM" id="SSF48576">
    <property type="entry name" value="Terpenoid synthases"/>
    <property type="match status" value="1"/>
</dbReference>
<dbReference type="Pfam" id="PF00348">
    <property type="entry name" value="polyprenyl_synt"/>
    <property type="match status" value="1"/>
</dbReference>
<dbReference type="GO" id="GO:0008299">
    <property type="term" value="P:isoprenoid biosynthetic process"/>
    <property type="evidence" value="ECO:0007669"/>
    <property type="project" value="InterPro"/>
</dbReference>
<feature type="non-terminal residue" evidence="1">
    <location>
        <position position="124"/>
    </location>
</feature>
<reference evidence="1" key="1">
    <citation type="submission" date="2013-12" db="EMBL/GenBank/DDBJ databases">
        <title>A Varibaculum cambriense genome reconstructed from a premature infant gut community with otherwise low bacterial novelty that shifts toward anaerobic metabolism during the third week of life.</title>
        <authorList>
            <person name="Brown C.T."/>
            <person name="Sharon I."/>
            <person name="Thomas B.C."/>
            <person name="Castelle C.J."/>
            <person name="Morowitz M.J."/>
            <person name="Banfield J.F."/>
        </authorList>
    </citation>
    <scope>NUCLEOTIDE SEQUENCE</scope>
</reference>
<organism evidence="1">
    <name type="scientific">human gut metagenome</name>
    <dbReference type="NCBI Taxonomy" id="408170"/>
    <lineage>
        <taxon>unclassified sequences</taxon>
        <taxon>metagenomes</taxon>
        <taxon>organismal metagenomes</taxon>
    </lineage>
</organism>
<dbReference type="Gene3D" id="1.10.600.10">
    <property type="entry name" value="Farnesyl Diphosphate Synthase"/>
    <property type="match status" value="1"/>
</dbReference>
<dbReference type="InterPro" id="IPR000092">
    <property type="entry name" value="Polyprenyl_synt"/>
</dbReference>
<sequence length="124" mass="14300">VEESLASSFNTGAEDFNALIRPLSAAGGKRLRAQLCLLIANAGTSIERQRIKIAEAVEMLHLATLIHKVCCFLLRLCHITLYALIDAIYIFHLHELTFYEACNNMREYLKILHIRHFRYDFKCF</sequence>
<gene>
    <name evidence="1" type="ORF">Q604_UNBC13592G0001</name>
</gene>
<dbReference type="AlphaFoldDB" id="W1XP67"/>
<feature type="non-terminal residue" evidence="1">
    <location>
        <position position="1"/>
    </location>
</feature>